<dbReference type="InterPro" id="IPR029002">
    <property type="entry name" value="PLPC/GPLD1"/>
</dbReference>
<feature type="domain" description="Phospholipase C/D" evidence="1">
    <location>
        <begin position="54"/>
        <end position="227"/>
    </location>
</feature>
<comment type="caution">
    <text evidence="2">The sequence shown here is derived from an EMBL/GenBank/DDBJ whole genome shotgun (WGS) entry which is preliminary data.</text>
</comment>
<evidence type="ECO:0000313" key="2">
    <source>
        <dbReference type="EMBL" id="MBB5343182.1"/>
    </source>
</evidence>
<organism evidence="2 3">
    <name type="scientific">Tunturiibacter lichenicola</name>
    <dbReference type="NCBI Taxonomy" id="2051959"/>
    <lineage>
        <taxon>Bacteria</taxon>
        <taxon>Pseudomonadati</taxon>
        <taxon>Acidobacteriota</taxon>
        <taxon>Terriglobia</taxon>
        <taxon>Terriglobales</taxon>
        <taxon>Acidobacteriaceae</taxon>
        <taxon>Tunturiibacter</taxon>
    </lineage>
</organism>
<proteinExistence type="predicted"/>
<accession>A0A7W8J8B4</accession>
<name>A0A7W8J8B4_9BACT</name>
<evidence type="ECO:0000259" key="1">
    <source>
        <dbReference type="Pfam" id="PF00882"/>
    </source>
</evidence>
<sequence length="456" mass="51252">MYSVKGAARQQPEGTKIIRVHPPTTVLKPIMLKAITLAALLLSAIPAVPYSVQTHQAIIDLAWKQSIRPLLLKKFPTLTEAQLQEAHGYAYGGSAIQDFGYYPFGNAFFSNLTHYVRSGDFVLSLLHNAQTPDDLAFAIGSLSHYIGDNFGHKYAVNQSVPVEFPKLEQRYGSSVNYAENPHAHIQTEFAFDINQLSKLRFAPSAYTKFVGLEVPMPLLRKAFFETYGLRLPDIIGSKQTSIRVYRYAVRRFLPNIARAETLLHKKNFPEDLPSPDLDALALDLRQAATDNDWEAYRQKPGVRSHLYAGFIYILPKFGVFKLLAIKGPNQQTEDLYIKSVNRSIKAMRLVLTNFDTIDHYISNRDLDTGDIVRPGGYRLADETYAKLLAMITKNPDNVVPFQLKHDLIAYYADPKSPIETKKDPQKWAAVQANLQTLATMKTIGALDPIPDEILAE</sequence>
<gene>
    <name evidence="2" type="ORF">HDF10_001132</name>
</gene>
<dbReference type="Proteomes" id="UP000569092">
    <property type="component" value="Unassembled WGS sequence"/>
</dbReference>
<evidence type="ECO:0000313" key="3">
    <source>
        <dbReference type="Proteomes" id="UP000569092"/>
    </source>
</evidence>
<dbReference type="Pfam" id="PF00882">
    <property type="entry name" value="Zn_dep_PLPC"/>
    <property type="match status" value="1"/>
</dbReference>
<dbReference type="AlphaFoldDB" id="A0A7W8J8B4"/>
<dbReference type="EMBL" id="JACHDZ010000001">
    <property type="protein sequence ID" value="MBB5343182.1"/>
    <property type="molecule type" value="Genomic_DNA"/>
</dbReference>
<protein>
    <recommendedName>
        <fullName evidence="1">Phospholipase C/D domain-containing protein</fullName>
    </recommendedName>
</protein>
<reference evidence="2 3" key="1">
    <citation type="submission" date="2020-08" db="EMBL/GenBank/DDBJ databases">
        <title>Genomic Encyclopedia of Type Strains, Phase IV (KMG-V): Genome sequencing to study the core and pangenomes of soil and plant-associated prokaryotes.</title>
        <authorList>
            <person name="Whitman W."/>
        </authorList>
    </citation>
    <scope>NUCLEOTIDE SEQUENCE [LARGE SCALE GENOMIC DNA]</scope>
    <source>
        <strain evidence="2 3">M8US30</strain>
    </source>
</reference>